<keyword evidence="2" id="KW-1185">Reference proteome</keyword>
<sequence length="183" mass="20495">MTLAVKEHRWNLRASIRIALPVITAALAVWLAGCAAPKRADAAAQMQDRFVGTYQRDRDDDEPGAFLEISRDAQGYRLAMRTDRDTWSEPVRLYPASEHLRRGIYGYGRKIDDEGLVTLDNLVILHVPRDAEPCIDFQGECVPNTTGYFFQYYGLVSLRRLSTGAAPRVTNAIEPDPKADAGR</sequence>
<evidence type="ECO:0000313" key="1">
    <source>
        <dbReference type="EMBL" id="KWS07211.1"/>
    </source>
</evidence>
<comment type="caution">
    <text evidence="1">The sequence shown here is derived from an EMBL/GenBank/DDBJ whole genome shotgun (WGS) entry which is preliminary data.</text>
</comment>
<evidence type="ECO:0000313" key="2">
    <source>
        <dbReference type="Proteomes" id="UP000023435"/>
    </source>
</evidence>
<dbReference type="Proteomes" id="UP000023435">
    <property type="component" value="Unassembled WGS sequence"/>
</dbReference>
<name>A0A108UDE1_9GAMM</name>
<dbReference type="PROSITE" id="PS51257">
    <property type="entry name" value="PROKAR_LIPOPROTEIN"/>
    <property type="match status" value="1"/>
</dbReference>
<dbReference type="RefSeq" id="WP_036110535.1">
    <property type="nucleotide sequence ID" value="NZ_JAJA02000001.1"/>
</dbReference>
<accession>A0A108UDE1</accession>
<reference evidence="1 2" key="1">
    <citation type="journal article" date="2014" name="Genome Announc.">
        <title>Draft Genome Sequence of Lysobacter capsici AZ78, a Bacterium Antagonistic to Plant-Pathogenic Oomycetes.</title>
        <authorList>
            <person name="Puopolo G."/>
            <person name="Sonego P."/>
            <person name="Engelen K."/>
            <person name="Pertot I."/>
        </authorList>
    </citation>
    <scope>NUCLEOTIDE SEQUENCE [LARGE SCALE GENOMIC DNA]</scope>
    <source>
        <strain evidence="1 2">AZ78</strain>
    </source>
</reference>
<dbReference type="OrthoDB" id="9920539at2"/>
<organism evidence="1 2">
    <name type="scientific">Lysobacter capsici AZ78</name>
    <dbReference type="NCBI Taxonomy" id="1444315"/>
    <lineage>
        <taxon>Bacteria</taxon>
        <taxon>Pseudomonadati</taxon>
        <taxon>Pseudomonadota</taxon>
        <taxon>Gammaproteobacteria</taxon>
        <taxon>Lysobacterales</taxon>
        <taxon>Lysobacteraceae</taxon>
        <taxon>Lysobacter</taxon>
    </lineage>
</organism>
<gene>
    <name evidence="1" type="ORF">AZ78_4772</name>
</gene>
<proteinExistence type="predicted"/>
<protein>
    <recommendedName>
        <fullName evidence="3">Lipoprotein</fullName>
    </recommendedName>
</protein>
<evidence type="ECO:0008006" key="3">
    <source>
        <dbReference type="Google" id="ProtNLM"/>
    </source>
</evidence>
<dbReference type="EMBL" id="JAJA02000001">
    <property type="protein sequence ID" value="KWS07211.1"/>
    <property type="molecule type" value="Genomic_DNA"/>
</dbReference>
<dbReference type="AlphaFoldDB" id="A0A108UDE1"/>